<dbReference type="AlphaFoldDB" id="A0A2H4SGB3"/>
<reference evidence="2 3" key="1">
    <citation type="journal article" date="2017" name="BMC Genomics">
        <title>Chromosome level assembly and secondary metabolite potential of the parasitic fungus Cordyceps militaris.</title>
        <authorList>
            <person name="Kramer G.J."/>
            <person name="Nodwell J.R."/>
        </authorList>
    </citation>
    <scope>NUCLEOTIDE SEQUENCE [LARGE SCALE GENOMIC DNA]</scope>
    <source>
        <strain evidence="2 3">ATCC 34164</strain>
    </source>
</reference>
<evidence type="ECO:0000256" key="1">
    <source>
        <dbReference type="SAM" id="MobiDB-lite"/>
    </source>
</evidence>
<name>A0A2H4SGB3_CORMI</name>
<sequence length="268" mass="30255">MQGDTRRAATPPRRPKRGVGRTCSGSSRPRRNPRCRTKHAIHANKLVMRPPQTANSTRRENLFRLPQDQRPVISKTKDSMGLPLHGFVKEDEPGPSERCRRACRYEFFRRLSDSMSEEIGRCLTTNTALPAHLAVYASVLRIDDYLKAGIAEKSPRLQAFIWRSLDTMKNAAAVKRCLAAPLATQLAEEAYANMVHPAPGDHTVYPLFQLETVASEDQPPLADGEGELWPSTPAWHVQRHWRAMPNSRGRAALRDRLIQLGYLKPEYG</sequence>
<gene>
    <name evidence="2" type="ORF">A9K55_009132</name>
</gene>
<proteinExistence type="predicted"/>
<evidence type="ECO:0000313" key="2">
    <source>
        <dbReference type="EMBL" id="ATY62144.1"/>
    </source>
</evidence>
<dbReference type="EMBL" id="CP023324">
    <property type="protein sequence ID" value="ATY62144.1"/>
    <property type="molecule type" value="Genomic_DNA"/>
</dbReference>
<protein>
    <submittedName>
        <fullName evidence="2">Uncharacterized protein</fullName>
    </submittedName>
</protein>
<dbReference type="Proteomes" id="UP000323067">
    <property type="component" value="Chromosome vii"/>
</dbReference>
<dbReference type="VEuPathDB" id="FungiDB:CCM_08885"/>
<dbReference type="OrthoDB" id="5153541at2759"/>
<organism evidence="2 3">
    <name type="scientific">Cordyceps militaris</name>
    <name type="common">Caterpillar fungus</name>
    <name type="synonym">Clavaria militaris</name>
    <dbReference type="NCBI Taxonomy" id="73501"/>
    <lineage>
        <taxon>Eukaryota</taxon>
        <taxon>Fungi</taxon>
        <taxon>Dikarya</taxon>
        <taxon>Ascomycota</taxon>
        <taxon>Pezizomycotina</taxon>
        <taxon>Sordariomycetes</taxon>
        <taxon>Hypocreomycetidae</taxon>
        <taxon>Hypocreales</taxon>
        <taxon>Cordycipitaceae</taxon>
        <taxon>Cordyceps</taxon>
    </lineage>
</organism>
<accession>A0A2H4SGB3</accession>
<feature type="region of interest" description="Disordered" evidence="1">
    <location>
        <begin position="1"/>
        <end position="36"/>
    </location>
</feature>
<dbReference type="VEuPathDB" id="FungiDB:A9K55_009132"/>
<evidence type="ECO:0000313" key="3">
    <source>
        <dbReference type="Proteomes" id="UP000323067"/>
    </source>
</evidence>